<protein>
    <recommendedName>
        <fullName evidence="6">Mid2 domain-containing protein</fullName>
    </recommendedName>
</protein>
<reference evidence="4" key="1">
    <citation type="submission" date="2022-07" db="EMBL/GenBank/DDBJ databases">
        <title>Genome Sequence of Physisporinus lineatus.</title>
        <authorList>
            <person name="Buettner E."/>
        </authorList>
    </citation>
    <scope>NUCLEOTIDE SEQUENCE</scope>
    <source>
        <strain evidence="4">VT162</strain>
    </source>
</reference>
<keyword evidence="5" id="KW-1185">Reference proteome</keyword>
<keyword evidence="2" id="KW-1133">Transmembrane helix</keyword>
<dbReference type="EMBL" id="JANAWD010000292">
    <property type="protein sequence ID" value="KAJ3482035.1"/>
    <property type="molecule type" value="Genomic_DNA"/>
</dbReference>
<organism evidence="4 5">
    <name type="scientific">Meripilus lineatus</name>
    <dbReference type="NCBI Taxonomy" id="2056292"/>
    <lineage>
        <taxon>Eukaryota</taxon>
        <taxon>Fungi</taxon>
        <taxon>Dikarya</taxon>
        <taxon>Basidiomycota</taxon>
        <taxon>Agaricomycotina</taxon>
        <taxon>Agaricomycetes</taxon>
        <taxon>Polyporales</taxon>
        <taxon>Meripilaceae</taxon>
        <taxon>Meripilus</taxon>
    </lineage>
</organism>
<dbReference type="AlphaFoldDB" id="A0AAD5YD47"/>
<dbReference type="Gene3D" id="1.20.5.510">
    <property type="entry name" value="Single helix bin"/>
    <property type="match status" value="1"/>
</dbReference>
<feature type="compositionally biased region" description="Low complexity" evidence="1">
    <location>
        <begin position="184"/>
        <end position="210"/>
    </location>
</feature>
<gene>
    <name evidence="4" type="ORF">NLI96_g7255</name>
</gene>
<feature type="region of interest" description="Disordered" evidence="1">
    <location>
        <begin position="184"/>
        <end position="212"/>
    </location>
</feature>
<proteinExistence type="predicted"/>
<feature type="region of interest" description="Disordered" evidence="1">
    <location>
        <begin position="350"/>
        <end position="388"/>
    </location>
</feature>
<name>A0AAD5YD47_9APHY</name>
<keyword evidence="2" id="KW-0812">Transmembrane</keyword>
<evidence type="ECO:0000256" key="3">
    <source>
        <dbReference type="SAM" id="SignalP"/>
    </source>
</evidence>
<accession>A0AAD5YD47</accession>
<evidence type="ECO:0000256" key="1">
    <source>
        <dbReference type="SAM" id="MobiDB-lite"/>
    </source>
</evidence>
<evidence type="ECO:0000313" key="4">
    <source>
        <dbReference type="EMBL" id="KAJ3482035.1"/>
    </source>
</evidence>
<evidence type="ECO:0000256" key="2">
    <source>
        <dbReference type="SAM" id="Phobius"/>
    </source>
</evidence>
<feature type="region of interest" description="Disordered" evidence="1">
    <location>
        <begin position="249"/>
        <end position="294"/>
    </location>
</feature>
<sequence length="388" mass="41083">MELRLGLRVFLLTFTLLIPHSLGALYNRTIDDQYGDWDTGSQVQYTPDRAWVQGSSCRATPSAQQAHNGTWHSVSCSGPPPFVPTGVVGAPSFTLSFSGTAIYIFTIAVQPTTAEANFTLDGVSRGGYKQTYNDISGGFQYDVPVFGVNNLTAGAHTLTVDLPDYTRVNQTTFVFDYAIYSTDATSSTNPSSTGSPSPTSSSDTASASSSGRKTNVGAIVGGVIGGVILLAVIVLAALFWFRRRKRVPDTETLEKSHVTPFQVPELIAPPPSAPESSSGPSVPPSEDPPSSEGLISPREKEIAALRDEVAQLRANQTQEQVASPSIQSSVGDSLMQQVTSLRAEVDQLRANQEMSLGDLPSYTESQSPPTTSVARSSGGPSTPGFVAL</sequence>
<feature type="region of interest" description="Disordered" evidence="1">
    <location>
        <begin position="314"/>
        <end position="333"/>
    </location>
</feature>
<dbReference type="Proteomes" id="UP001212997">
    <property type="component" value="Unassembled WGS sequence"/>
</dbReference>
<feature type="transmembrane region" description="Helical" evidence="2">
    <location>
        <begin position="216"/>
        <end position="241"/>
    </location>
</feature>
<feature type="signal peptide" evidence="3">
    <location>
        <begin position="1"/>
        <end position="23"/>
    </location>
</feature>
<feature type="compositionally biased region" description="Polar residues" evidence="1">
    <location>
        <begin position="362"/>
        <end position="380"/>
    </location>
</feature>
<keyword evidence="2" id="KW-0472">Membrane</keyword>
<evidence type="ECO:0000313" key="5">
    <source>
        <dbReference type="Proteomes" id="UP001212997"/>
    </source>
</evidence>
<keyword evidence="3" id="KW-0732">Signal</keyword>
<comment type="caution">
    <text evidence="4">The sequence shown here is derived from an EMBL/GenBank/DDBJ whole genome shotgun (WGS) entry which is preliminary data.</text>
</comment>
<feature type="chain" id="PRO_5042231305" description="Mid2 domain-containing protein" evidence="3">
    <location>
        <begin position="24"/>
        <end position="388"/>
    </location>
</feature>
<dbReference type="Gene3D" id="2.60.120.260">
    <property type="entry name" value="Galactose-binding domain-like"/>
    <property type="match status" value="1"/>
</dbReference>
<evidence type="ECO:0008006" key="6">
    <source>
        <dbReference type="Google" id="ProtNLM"/>
    </source>
</evidence>